<evidence type="ECO:0000313" key="3">
    <source>
        <dbReference type="Proteomes" id="UP000186609"/>
    </source>
</evidence>
<organism evidence="2 3">
    <name type="scientific">Rhodoferax koreensis</name>
    <dbReference type="NCBI Taxonomy" id="1842727"/>
    <lineage>
        <taxon>Bacteria</taxon>
        <taxon>Pseudomonadati</taxon>
        <taxon>Pseudomonadota</taxon>
        <taxon>Betaproteobacteria</taxon>
        <taxon>Burkholderiales</taxon>
        <taxon>Comamonadaceae</taxon>
        <taxon>Rhodoferax</taxon>
    </lineage>
</organism>
<gene>
    <name evidence="2" type="ORF">RD110_05430</name>
</gene>
<keyword evidence="1" id="KW-0472">Membrane</keyword>
<feature type="transmembrane region" description="Helical" evidence="1">
    <location>
        <begin position="96"/>
        <end position="121"/>
    </location>
</feature>
<sequence length="220" mass="24132">MAEARPDSLICDGCDAVYRRVPLRPREVARCPRCATELERHTGTQHRRILPLALASLVMFAIANLFPIAEIELRGLRSQTTLVGAVAALGGEGMSLVALLVLATTLLFPLVQLLILLWLLVPLQWHRRRVAGFAPLVRLMQMLRPWGMVEVFMLGVLVAIVKLTSLATVLPGPALWAFVALTVLLTVVMSFDPRGFWEMAEGALEEAPIAPSPAVRGQRT</sequence>
<dbReference type="EMBL" id="CP019236">
    <property type="protein sequence ID" value="APW36701.1"/>
    <property type="molecule type" value="Genomic_DNA"/>
</dbReference>
<proteinExistence type="predicted"/>
<keyword evidence="3" id="KW-1185">Reference proteome</keyword>
<dbReference type="InterPro" id="IPR007498">
    <property type="entry name" value="PqiA-like"/>
</dbReference>
<dbReference type="OrthoDB" id="9807787at2"/>
<name>A0A1P8JSK4_9BURK</name>
<evidence type="ECO:0000256" key="1">
    <source>
        <dbReference type="SAM" id="Phobius"/>
    </source>
</evidence>
<feature type="transmembrane region" description="Helical" evidence="1">
    <location>
        <begin position="142"/>
        <end position="161"/>
    </location>
</feature>
<dbReference type="RefSeq" id="WP_076197405.1">
    <property type="nucleotide sequence ID" value="NZ_CP019236.1"/>
</dbReference>
<dbReference type="KEGG" id="rhy:RD110_05430"/>
<evidence type="ECO:0000313" key="2">
    <source>
        <dbReference type="EMBL" id="APW36701.1"/>
    </source>
</evidence>
<dbReference type="Proteomes" id="UP000186609">
    <property type="component" value="Chromosome"/>
</dbReference>
<feature type="transmembrane region" description="Helical" evidence="1">
    <location>
        <begin position="173"/>
        <end position="191"/>
    </location>
</feature>
<protein>
    <submittedName>
        <fullName evidence="2">Paraquat-inducible membrane protein A</fullName>
    </submittedName>
</protein>
<reference evidence="2 3" key="1">
    <citation type="submission" date="2017-01" db="EMBL/GenBank/DDBJ databases">
        <authorList>
            <person name="Mah S.A."/>
            <person name="Swanson W.J."/>
            <person name="Moy G.W."/>
            <person name="Vacquier V.D."/>
        </authorList>
    </citation>
    <scope>NUCLEOTIDE SEQUENCE [LARGE SCALE GENOMIC DNA]</scope>
    <source>
        <strain evidence="2 3">DCY110</strain>
    </source>
</reference>
<dbReference type="Pfam" id="PF04403">
    <property type="entry name" value="PqiA"/>
    <property type="match status" value="1"/>
</dbReference>
<keyword evidence="1" id="KW-1133">Transmembrane helix</keyword>
<feature type="transmembrane region" description="Helical" evidence="1">
    <location>
        <begin position="49"/>
        <end position="69"/>
    </location>
</feature>
<keyword evidence="1" id="KW-0812">Transmembrane</keyword>
<dbReference type="STRING" id="1842727.RD110_05430"/>
<dbReference type="AlphaFoldDB" id="A0A1P8JSK4"/>
<accession>A0A1P8JSK4</accession>